<keyword evidence="3" id="KW-0175">Coiled coil</keyword>
<dbReference type="PROSITE" id="PS50111">
    <property type="entry name" value="CHEMOTAXIS_TRANSDUC_2"/>
    <property type="match status" value="1"/>
</dbReference>
<protein>
    <submittedName>
        <fullName evidence="6">Methyl-accepting chemotaxis protein</fullName>
    </submittedName>
</protein>
<reference evidence="6 7" key="1">
    <citation type="submission" date="2023-04" db="EMBL/GenBank/DDBJ databases">
        <title>Fusibacter bizertensis strain WBS, isolated from littoral bottom sediments of the Arctic seas - biochemical and genomic analysis.</title>
        <authorList>
            <person name="Brioukhanov A.L."/>
        </authorList>
    </citation>
    <scope>NUCLEOTIDE SEQUENCE [LARGE SCALE GENOMIC DNA]</scope>
    <source>
        <strain evidence="6 7">WBS</strain>
    </source>
</reference>
<name>A0ABT6N8F3_9FIRM</name>
<dbReference type="Gene3D" id="1.10.287.950">
    <property type="entry name" value="Methyl-accepting chemotaxis protein"/>
    <property type="match status" value="1"/>
</dbReference>
<accession>A0ABT6N8F3</accession>
<keyword evidence="4" id="KW-1133">Transmembrane helix</keyword>
<dbReference type="SMART" id="SM00283">
    <property type="entry name" value="MA"/>
    <property type="match status" value="1"/>
</dbReference>
<keyword evidence="7" id="KW-1185">Reference proteome</keyword>
<organism evidence="6 7">
    <name type="scientific">Fusibacter bizertensis</name>
    <dbReference type="NCBI Taxonomy" id="1488331"/>
    <lineage>
        <taxon>Bacteria</taxon>
        <taxon>Bacillati</taxon>
        <taxon>Bacillota</taxon>
        <taxon>Clostridia</taxon>
        <taxon>Eubacteriales</taxon>
        <taxon>Eubacteriales Family XII. Incertae Sedis</taxon>
        <taxon>Fusibacter</taxon>
    </lineage>
</organism>
<feature type="domain" description="Methyl-accepting transducer" evidence="5">
    <location>
        <begin position="122"/>
        <end position="358"/>
    </location>
</feature>
<dbReference type="Gene3D" id="3.30.450.20">
    <property type="entry name" value="PAS domain"/>
    <property type="match status" value="1"/>
</dbReference>
<dbReference type="EMBL" id="JARYZI010000001">
    <property type="protein sequence ID" value="MDH8676689.1"/>
    <property type="molecule type" value="Genomic_DNA"/>
</dbReference>
<evidence type="ECO:0000256" key="3">
    <source>
        <dbReference type="SAM" id="Coils"/>
    </source>
</evidence>
<feature type="transmembrane region" description="Helical" evidence="4">
    <location>
        <begin position="31"/>
        <end position="52"/>
    </location>
</feature>
<dbReference type="InterPro" id="IPR029151">
    <property type="entry name" value="Sensor-like_sf"/>
</dbReference>
<sequence>MKFKSLSMRFFISILIFYAAMVGLSVMKVEILTLSLSMLALFLVLAFLYRLYINKQVKLVSDYLEKIGTGDVTATLDHHVSYELKKVTDIVAQSNKSTKTIIGKMLTTSEQLLNLIEKIKHSGDDMENSFTLVSRNINEISNSIDNMSKESLDMQQEAEQMRDEMQVVSSNSETAEDIAKLMKANLDMNNKNTLDLINRMKSSADRNTQISHEVAQLQAEMNKIIEIVNVISNISSQTNLLALNASIEAARAGEAGRGFAVVADEVRKLAEQSNTSSEGISKMIDEIVHKTEQITVKITNEVKNANDNVAFADESNELLTVSYESVDNTIDIIKNIIDQIEHQSSSTDDVYKLIKNISEESQEVTANVEETAALTDVQLSNLSTIVSSLENLLAISNDLGAVVSEYKKGLVISPEVKSKIDQSLKFLKEQANKFSAKNIKEINNTHLAEVKRKSSDYELVALLDATGTAFAFSQDVGVSKLDASHRPFYKQSILGNDYHSEPYISSITNDYCVSVSTPIRQEGKVTGILVLDLTI</sequence>
<feature type="transmembrane region" description="Helical" evidence="4">
    <location>
        <begin position="6"/>
        <end position="24"/>
    </location>
</feature>
<dbReference type="CDD" id="cd12914">
    <property type="entry name" value="PDC1_DGC_like"/>
    <property type="match status" value="1"/>
</dbReference>
<evidence type="ECO:0000313" key="6">
    <source>
        <dbReference type="EMBL" id="MDH8676689.1"/>
    </source>
</evidence>
<evidence type="ECO:0000256" key="1">
    <source>
        <dbReference type="ARBA" id="ARBA00023224"/>
    </source>
</evidence>
<dbReference type="Pfam" id="PF00015">
    <property type="entry name" value="MCPsignal"/>
    <property type="match status" value="1"/>
</dbReference>
<dbReference type="SUPFAM" id="SSF103190">
    <property type="entry name" value="Sensory domain-like"/>
    <property type="match status" value="1"/>
</dbReference>
<evidence type="ECO:0000313" key="7">
    <source>
        <dbReference type="Proteomes" id="UP001158045"/>
    </source>
</evidence>
<dbReference type="PANTHER" id="PTHR32089">
    <property type="entry name" value="METHYL-ACCEPTING CHEMOTAXIS PROTEIN MCPB"/>
    <property type="match status" value="1"/>
</dbReference>
<evidence type="ECO:0000259" key="5">
    <source>
        <dbReference type="PROSITE" id="PS50111"/>
    </source>
</evidence>
<dbReference type="SUPFAM" id="SSF58104">
    <property type="entry name" value="Methyl-accepting chemotaxis protein (MCP) signaling domain"/>
    <property type="match status" value="1"/>
</dbReference>
<dbReference type="PANTHER" id="PTHR32089:SF112">
    <property type="entry name" value="LYSOZYME-LIKE PROTEIN-RELATED"/>
    <property type="match status" value="1"/>
</dbReference>
<evidence type="ECO:0000256" key="2">
    <source>
        <dbReference type="PROSITE-ProRule" id="PRU00284"/>
    </source>
</evidence>
<comment type="caution">
    <text evidence="6">The sequence shown here is derived from an EMBL/GenBank/DDBJ whole genome shotgun (WGS) entry which is preliminary data.</text>
</comment>
<keyword evidence="1 2" id="KW-0807">Transducer</keyword>
<gene>
    <name evidence="6" type="ORF">QE109_00950</name>
</gene>
<keyword evidence="4" id="KW-0472">Membrane</keyword>
<feature type="coiled-coil region" evidence="3">
    <location>
        <begin position="137"/>
        <end position="164"/>
    </location>
</feature>
<dbReference type="Proteomes" id="UP001158045">
    <property type="component" value="Unassembled WGS sequence"/>
</dbReference>
<keyword evidence="4" id="KW-0812">Transmembrane</keyword>
<dbReference type="RefSeq" id="WP_281092487.1">
    <property type="nucleotide sequence ID" value="NZ_JARYZI010000001.1"/>
</dbReference>
<dbReference type="InterPro" id="IPR004089">
    <property type="entry name" value="MCPsignal_dom"/>
</dbReference>
<evidence type="ECO:0000256" key="4">
    <source>
        <dbReference type="SAM" id="Phobius"/>
    </source>
</evidence>
<proteinExistence type="predicted"/>